<dbReference type="EMBL" id="CP013694">
    <property type="protein sequence ID" value="ALU29982.1"/>
    <property type="molecule type" value="Genomic_DNA"/>
</dbReference>
<dbReference type="RefSeq" id="WP_011278706.1">
    <property type="nucleotide sequence ID" value="NZ_BHWZ01000005.1"/>
</dbReference>
<dbReference type="AlphaFoldDB" id="A0A0U3FQD7"/>
<protein>
    <submittedName>
        <fullName evidence="2">Uncharacterized protein</fullName>
    </submittedName>
</protein>
<evidence type="ECO:0000313" key="3">
    <source>
        <dbReference type="Proteomes" id="UP000065473"/>
    </source>
</evidence>
<keyword evidence="1" id="KW-0472">Membrane</keyword>
<evidence type="ECO:0000256" key="1">
    <source>
        <dbReference type="SAM" id="Phobius"/>
    </source>
</evidence>
<sequence length="218" mass="23321">MSFPPPNTPSSPPPPPPRRPLKYVILGTVLAVVIVVGLVVYFSFFSTSAQAKIIPASSVGSALGGSCQIESNKSVQINKLANGEYELTYVNGTHTTTYLSNISISLIGIVPLRGSLLQVIFSGVVEFLNCNINGQNATVNILTMVFTNSSEANQEFSIYKAFASLYPNASVSQSYIYYSLFDYSYGAGVRNNVFSSVVIQGPMIGENQVLGIVNLALS</sequence>
<organism evidence="2 3">
    <name type="scientific">Sulfolobus acidocaldarius</name>
    <dbReference type="NCBI Taxonomy" id="2285"/>
    <lineage>
        <taxon>Archaea</taxon>
        <taxon>Thermoproteota</taxon>
        <taxon>Thermoprotei</taxon>
        <taxon>Sulfolobales</taxon>
        <taxon>Sulfolobaceae</taxon>
        <taxon>Sulfolobus</taxon>
    </lineage>
</organism>
<keyword evidence="1" id="KW-0812">Transmembrane</keyword>
<feature type="transmembrane region" description="Helical" evidence="1">
    <location>
        <begin position="20"/>
        <end position="44"/>
    </location>
</feature>
<accession>A0A0U3FQD7</accession>
<dbReference type="GeneID" id="14552402"/>
<name>A0A0U3FQD7_9CREN</name>
<keyword evidence="1" id="KW-1133">Transmembrane helix</keyword>
<dbReference type="Proteomes" id="UP000065473">
    <property type="component" value="Chromosome"/>
</dbReference>
<reference evidence="2 3" key="1">
    <citation type="submission" date="2015-12" db="EMBL/GenBank/DDBJ databases">
        <title>A stable core within a dynamic pangenome in Sulfolobus acidocaldarius.</title>
        <authorList>
            <person name="Anderson R."/>
            <person name="Kouris A."/>
            <person name="Seward C."/>
            <person name="Campbell K."/>
            <person name="Whitaker R."/>
        </authorList>
    </citation>
    <scope>NUCLEOTIDE SEQUENCE [LARGE SCALE GENOMIC DNA]</scope>
    <source>
        <strain evidence="2 3">GG12-C01-09</strain>
    </source>
</reference>
<gene>
    <name evidence="2" type="ORF">ATY89_08590</name>
</gene>
<evidence type="ECO:0000313" key="2">
    <source>
        <dbReference type="EMBL" id="ALU29982.1"/>
    </source>
</evidence>
<proteinExistence type="predicted"/>